<proteinExistence type="predicted"/>
<gene>
    <name evidence="1" type="ORF">CKO28_13790</name>
</gene>
<reference evidence="1 2" key="1">
    <citation type="journal article" date="2020" name="Microorganisms">
        <title>Osmotic Adaptation and Compatible Solute Biosynthesis of Phototrophic Bacteria as Revealed from Genome Analyses.</title>
        <authorList>
            <person name="Imhoff J.F."/>
            <person name="Rahn T."/>
            <person name="Kunzel S."/>
            <person name="Keller A."/>
            <person name="Neulinger S.C."/>
        </authorList>
    </citation>
    <scope>NUCLEOTIDE SEQUENCE [LARGE SCALE GENOMIC DNA]</scope>
    <source>
        <strain evidence="1 2">DSM 9895</strain>
    </source>
</reference>
<dbReference type="RefSeq" id="WP_200341433.1">
    <property type="nucleotide sequence ID" value="NZ_NRRL01000038.1"/>
</dbReference>
<accession>A0ABS1DF56</accession>
<evidence type="ECO:0000313" key="1">
    <source>
        <dbReference type="EMBL" id="MBK1669106.1"/>
    </source>
</evidence>
<comment type="caution">
    <text evidence="1">The sequence shown here is derived from an EMBL/GenBank/DDBJ whole genome shotgun (WGS) entry which is preliminary data.</text>
</comment>
<keyword evidence="2" id="KW-1185">Reference proteome</keyword>
<dbReference type="Proteomes" id="UP001296873">
    <property type="component" value="Unassembled WGS sequence"/>
</dbReference>
<organism evidence="1 2">
    <name type="scientific">Rhodovibrio sodomensis</name>
    <dbReference type="NCBI Taxonomy" id="1088"/>
    <lineage>
        <taxon>Bacteria</taxon>
        <taxon>Pseudomonadati</taxon>
        <taxon>Pseudomonadota</taxon>
        <taxon>Alphaproteobacteria</taxon>
        <taxon>Rhodospirillales</taxon>
        <taxon>Rhodovibrionaceae</taxon>
        <taxon>Rhodovibrio</taxon>
    </lineage>
</organism>
<name>A0ABS1DF56_9PROT</name>
<dbReference type="EMBL" id="NRRL01000038">
    <property type="protein sequence ID" value="MBK1669106.1"/>
    <property type="molecule type" value="Genomic_DNA"/>
</dbReference>
<sequence>MAVHCERIKRLLEGDVRRQLGFAPTLESYTPASDGGAHLDLSLYHLGRGPLALSVTITVEEIADIGPDRLASMIRSAAENAATGEDAYEAHIQQRRASSRTG</sequence>
<evidence type="ECO:0000313" key="2">
    <source>
        <dbReference type="Proteomes" id="UP001296873"/>
    </source>
</evidence>
<protein>
    <submittedName>
        <fullName evidence="1">Uncharacterized protein</fullName>
    </submittedName>
</protein>